<feature type="transmembrane region" description="Helical" evidence="1">
    <location>
        <begin position="135"/>
        <end position="156"/>
    </location>
</feature>
<proteinExistence type="predicted"/>
<comment type="caution">
    <text evidence="2">The sequence shown here is derived from an EMBL/GenBank/DDBJ whole genome shotgun (WGS) entry which is preliminary data.</text>
</comment>
<accession>A0ABS5LVQ1</accession>
<sequence>MNWLVGLGILLVAALLLWAFSALFISMLAGLAVSALLWQPLRWWRSRQLLSELEQNPALDILQQAHPHPALFRVLSAAVVLSGCLVMLVTLVQLPEDLYSPQILSLGSGLAFLVAASTLIKLMGHLVSEGEDAAAGWSLAAGIVPMLSLVALMFVAPNTAGWIAWRDQWRGYASTQLRVPLKADDAEHRQALLQLVQPLLQQGSRIISHRERSRNGSSYTLLSAVPAFYRFHEGALELQLAGLMPDQQLQRHQTVLNLVANGDVPSASLLAYAQCQPSLEKMARSRLLSQGRDLMQQMRTCLRSKEASLRSTMQLLQGQLEPAQVQATRFNPKRSNWLQWAGWKAAELPQEEELQELDMLR</sequence>
<evidence type="ECO:0000313" key="2">
    <source>
        <dbReference type="EMBL" id="MBS3020569.1"/>
    </source>
</evidence>
<feature type="transmembrane region" description="Helical" evidence="1">
    <location>
        <begin position="103"/>
        <end position="123"/>
    </location>
</feature>
<organism evidence="2 3">
    <name type="scientific">Comamonas brasiliensis</name>
    <dbReference type="NCBI Taxonomy" id="1812482"/>
    <lineage>
        <taxon>Bacteria</taxon>
        <taxon>Pseudomonadati</taxon>
        <taxon>Pseudomonadota</taxon>
        <taxon>Betaproteobacteria</taxon>
        <taxon>Burkholderiales</taxon>
        <taxon>Comamonadaceae</taxon>
        <taxon>Comamonas</taxon>
    </lineage>
</organism>
<dbReference type="RefSeq" id="WP_211457993.1">
    <property type="nucleotide sequence ID" value="NZ_JAANES010000004.1"/>
</dbReference>
<name>A0ABS5LVQ1_9BURK</name>
<gene>
    <name evidence="2" type="ORF">DJFAAGMI_03331</name>
</gene>
<feature type="transmembrane region" description="Helical" evidence="1">
    <location>
        <begin position="70"/>
        <end position="91"/>
    </location>
</feature>
<keyword evidence="1" id="KW-0472">Membrane</keyword>
<evidence type="ECO:0008006" key="4">
    <source>
        <dbReference type="Google" id="ProtNLM"/>
    </source>
</evidence>
<dbReference type="EMBL" id="JAANES010000004">
    <property type="protein sequence ID" value="MBS3020569.1"/>
    <property type="molecule type" value="Genomic_DNA"/>
</dbReference>
<keyword evidence="3" id="KW-1185">Reference proteome</keyword>
<keyword evidence="1" id="KW-1133">Transmembrane helix</keyword>
<evidence type="ECO:0000313" key="3">
    <source>
        <dbReference type="Proteomes" id="UP001647436"/>
    </source>
</evidence>
<evidence type="ECO:0000256" key="1">
    <source>
        <dbReference type="SAM" id="Phobius"/>
    </source>
</evidence>
<reference evidence="2 3" key="1">
    <citation type="submission" date="2020-03" db="EMBL/GenBank/DDBJ databases">
        <title>The role of nitrogen metabolism on polyethylene biodegradation.</title>
        <authorList>
            <person name="Peixoto J."/>
            <person name="Vizzotto C.S."/>
            <person name="Ramos A."/>
            <person name="Alves G."/>
            <person name="Steindorff A."/>
            <person name="Kruger R."/>
        </authorList>
    </citation>
    <scope>NUCLEOTIDE SEQUENCE [LARGE SCALE GENOMIC DNA]</scope>
    <source>
        <strain evidence="2 3">PE63</strain>
    </source>
</reference>
<keyword evidence="1" id="KW-0812">Transmembrane</keyword>
<protein>
    <recommendedName>
        <fullName evidence="4">DUF2254 domain-containing protein</fullName>
    </recommendedName>
</protein>
<dbReference type="Proteomes" id="UP001647436">
    <property type="component" value="Unassembled WGS sequence"/>
</dbReference>